<evidence type="ECO:0000313" key="3">
    <source>
        <dbReference type="Proteomes" id="UP000265520"/>
    </source>
</evidence>
<accession>A0A392UNV1</accession>
<dbReference type="EMBL" id="LXQA010838371">
    <property type="protein sequence ID" value="MCI73435.1"/>
    <property type="molecule type" value="Genomic_DNA"/>
</dbReference>
<organism evidence="2 3">
    <name type="scientific">Trifolium medium</name>
    <dbReference type="NCBI Taxonomy" id="97028"/>
    <lineage>
        <taxon>Eukaryota</taxon>
        <taxon>Viridiplantae</taxon>
        <taxon>Streptophyta</taxon>
        <taxon>Embryophyta</taxon>
        <taxon>Tracheophyta</taxon>
        <taxon>Spermatophyta</taxon>
        <taxon>Magnoliopsida</taxon>
        <taxon>eudicotyledons</taxon>
        <taxon>Gunneridae</taxon>
        <taxon>Pentapetalae</taxon>
        <taxon>rosids</taxon>
        <taxon>fabids</taxon>
        <taxon>Fabales</taxon>
        <taxon>Fabaceae</taxon>
        <taxon>Papilionoideae</taxon>
        <taxon>50 kb inversion clade</taxon>
        <taxon>NPAAA clade</taxon>
        <taxon>Hologalegina</taxon>
        <taxon>IRL clade</taxon>
        <taxon>Trifolieae</taxon>
        <taxon>Trifolium</taxon>
    </lineage>
</organism>
<evidence type="ECO:0000313" key="2">
    <source>
        <dbReference type="EMBL" id="MCI73435.1"/>
    </source>
</evidence>
<dbReference type="Proteomes" id="UP000265520">
    <property type="component" value="Unassembled WGS sequence"/>
</dbReference>
<sequence length="54" mass="6250">MQDSGAKYVAFDPEPERTFKQRLKAAKRAKAAMGDERQRPRRTMGDYCKRSDAE</sequence>
<evidence type="ECO:0000256" key="1">
    <source>
        <dbReference type="SAM" id="MobiDB-lite"/>
    </source>
</evidence>
<name>A0A392UNV1_9FABA</name>
<comment type="caution">
    <text evidence="2">The sequence shown here is derived from an EMBL/GenBank/DDBJ whole genome shotgun (WGS) entry which is preliminary data.</text>
</comment>
<keyword evidence="3" id="KW-1185">Reference proteome</keyword>
<dbReference type="AlphaFoldDB" id="A0A392UNV1"/>
<protein>
    <submittedName>
        <fullName evidence="2">Uncharacterized protein</fullName>
    </submittedName>
</protein>
<feature type="region of interest" description="Disordered" evidence="1">
    <location>
        <begin position="25"/>
        <end position="54"/>
    </location>
</feature>
<feature type="compositionally biased region" description="Basic and acidic residues" evidence="1">
    <location>
        <begin position="33"/>
        <end position="54"/>
    </location>
</feature>
<reference evidence="2 3" key="1">
    <citation type="journal article" date="2018" name="Front. Plant Sci.">
        <title>Red Clover (Trifolium pratense) and Zigzag Clover (T. medium) - A Picture of Genomic Similarities and Differences.</title>
        <authorList>
            <person name="Dluhosova J."/>
            <person name="Istvanek J."/>
            <person name="Nedelnik J."/>
            <person name="Repkova J."/>
        </authorList>
    </citation>
    <scope>NUCLEOTIDE SEQUENCE [LARGE SCALE GENOMIC DNA]</scope>
    <source>
        <strain evidence="3">cv. 10/8</strain>
        <tissue evidence="2">Leaf</tissue>
    </source>
</reference>
<proteinExistence type="predicted"/>